<evidence type="ECO:0000313" key="4">
    <source>
        <dbReference type="Proteomes" id="UP000199627"/>
    </source>
</evidence>
<gene>
    <name evidence="3" type="ORF">SAMN05421664_3534</name>
</gene>
<keyword evidence="4" id="KW-1185">Reference proteome</keyword>
<dbReference type="PANTHER" id="PTHR46797:SF1">
    <property type="entry name" value="METHYLPHOSPHONATE SYNTHASE"/>
    <property type="match status" value="1"/>
</dbReference>
<dbReference type="PANTHER" id="PTHR46797">
    <property type="entry name" value="HTH-TYPE TRANSCRIPTIONAL REGULATOR"/>
    <property type="match status" value="1"/>
</dbReference>
<dbReference type="STRING" id="311333.SAMN05421664_3534"/>
<evidence type="ECO:0000313" key="3">
    <source>
        <dbReference type="EMBL" id="SDR09815.1"/>
    </source>
</evidence>
<dbReference type="CDD" id="cd00093">
    <property type="entry name" value="HTH_XRE"/>
    <property type="match status" value="1"/>
</dbReference>
<dbReference type="GO" id="GO:0003677">
    <property type="term" value="F:DNA binding"/>
    <property type="evidence" value="ECO:0007669"/>
    <property type="project" value="UniProtKB-KW"/>
</dbReference>
<protein>
    <submittedName>
        <fullName evidence="3">Helix-turn-helix domain-containing protein</fullName>
    </submittedName>
</protein>
<reference evidence="4" key="1">
    <citation type="submission" date="2016-10" db="EMBL/GenBank/DDBJ databases">
        <authorList>
            <person name="Varghese N."/>
            <person name="Submissions S."/>
        </authorList>
    </citation>
    <scope>NUCLEOTIDE SEQUENCE [LARGE SCALE GENOMIC DNA]</scope>
    <source>
        <strain evidence="4">DSM 17072</strain>
    </source>
</reference>
<dbReference type="InterPro" id="IPR010982">
    <property type="entry name" value="Lambda_DNA-bd_dom_sf"/>
</dbReference>
<dbReference type="OrthoDB" id="7859381at2"/>
<dbReference type="Proteomes" id="UP000199627">
    <property type="component" value="Unassembled WGS sequence"/>
</dbReference>
<dbReference type="GO" id="GO:0005829">
    <property type="term" value="C:cytosol"/>
    <property type="evidence" value="ECO:0007669"/>
    <property type="project" value="TreeGrafter"/>
</dbReference>
<evidence type="ECO:0000256" key="1">
    <source>
        <dbReference type="ARBA" id="ARBA00023125"/>
    </source>
</evidence>
<evidence type="ECO:0000259" key="2">
    <source>
        <dbReference type="PROSITE" id="PS50943"/>
    </source>
</evidence>
<dbReference type="EMBL" id="FNKL01000004">
    <property type="protein sequence ID" value="SDR09815.1"/>
    <property type="molecule type" value="Genomic_DNA"/>
</dbReference>
<dbReference type="SMART" id="SM00530">
    <property type="entry name" value="HTH_XRE"/>
    <property type="match status" value="1"/>
</dbReference>
<dbReference type="InterPro" id="IPR001387">
    <property type="entry name" value="Cro/C1-type_HTH"/>
</dbReference>
<dbReference type="SUPFAM" id="SSF47413">
    <property type="entry name" value="lambda repressor-like DNA-binding domains"/>
    <property type="match status" value="1"/>
</dbReference>
<keyword evidence="1" id="KW-0238">DNA-binding</keyword>
<dbReference type="RefSeq" id="WP_089757010.1">
    <property type="nucleotide sequence ID" value="NZ_FNKL01000004.1"/>
</dbReference>
<sequence length="125" mass="14570">MNKTIGKRIRNFREAKGFSQEDLAERLKISRSAYQRLENGETNSWINHIESICDTLEVTVDELLKTEESFVQVNNNNNESSNSSGVIQNQTINYILSDKLIEQYEERLKQKDEEIAFLKSLIEKK</sequence>
<dbReference type="PROSITE" id="PS50943">
    <property type="entry name" value="HTH_CROC1"/>
    <property type="match status" value="1"/>
</dbReference>
<feature type="domain" description="HTH cro/C1-type" evidence="2">
    <location>
        <begin position="9"/>
        <end position="63"/>
    </location>
</feature>
<dbReference type="InterPro" id="IPR050807">
    <property type="entry name" value="TransReg_Diox_bact_type"/>
</dbReference>
<organism evidence="3 4">
    <name type="scientific">Chryseobacterium soldanellicola</name>
    <dbReference type="NCBI Taxonomy" id="311333"/>
    <lineage>
        <taxon>Bacteria</taxon>
        <taxon>Pseudomonadati</taxon>
        <taxon>Bacteroidota</taxon>
        <taxon>Flavobacteriia</taxon>
        <taxon>Flavobacteriales</taxon>
        <taxon>Weeksellaceae</taxon>
        <taxon>Chryseobacterium group</taxon>
        <taxon>Chryseobacterium</taxon>
    </lineage>
</organism>
<proteinExistence type="predicted"/>
<name>A0A1H1G9Q7_9FLAO</name>
<dbReference type="Pfam" id="PF01381">
    <property type="entry name" value="HTH_3"/>
    <property type="match status" value="1"/>
</dbReference>
<accession>A0A1H1G9Q7</accession>
<dbReference type="Gene3D" id="1.10.260.40">
    <property type="entry name" value="lambda repressor-like DNA-binding domains"/>
    <property type="match status" value="1"/>
</dbReference>
<dbReference type="GO" id="GO:0003700">
    <property type="term" value="F:DNA-binding transcription factor activity"/>
    <property type="evidence" value="ECO:0007669"/>
    <property type="project" value="TreeGrafter"/>
</dbReference>
<dbReference type="AlphaFoldDB" id="A0A1H1G9Q7"/>